<feature type="transmembrane region" description="Helical" evidence="6">
    <location>
        <begin position="347"/>
        <end position="368"/>
    </location>
</feature>
<feature type="transmembrane region" description="Helical" evidence="6">
    <location>
        <begin position="747"/>
        <end position="768"/>
    </location>
</feature>
<name>A0A850ER59_9BACL</name>
<keyword evidence="5 6" id="KW-0472">Membrane</keyword>
<dbReference type="EMBL" id="JABWCS010000212">
    <property type="protein sequence ID" value="NUU62017.1"/>
    <property type="molecule type" value="Genomic_DNA"/>
</dbReference>
<feature type="transmembrane region" description="Helical" evidence="6">
    <location>
        <begin position="425"/>
        <end position="446"/>
    </location>
</feature>
<feature type="domain" description="ABC3 transporter permease C-terminal" evidence="7">
    <location>
        <begin position="652"/>
        <end position="770"/>
    </location>
</feature>
<comment type="caution">
    <text evidence="8">The sequence shown here is derived from an EMBL/GenBank/DDBJ whole genome shotgun (WGS) entry which is preliminary data.</text>
</comment>
<dbReference type="RefSeq" id="WP_175372515.1">
    <property type="nucleotide sequence ID" value="NZ_JABWCS010000212.1"/>
</dbReference>
<keyword evidence="3 6" id="KW-0812">Transmembrane</keyword>
<sequence>MLLKIAIKDFQRNKIVTIGLFLFIMLSALLVASASHIIMELSGSLNHLLLKSNAPHFVQMHQGPINHTVIQRFVSANPIVKKQQTVEMLRIDGSNITLGNQSKTELNSVMDIGFVRQNPSFDFLLNLENEVIQLSEGEIAVPIYYRQQNHLSIGDPVTITAGTRQSTFTIVDFVRDVQMNPALVSSKRFVVSDRDYTVLKRFFKDSEYLIEFQLTDRSKLSEFRSAYEASALPAKGPTVDYALFKTLNALTDGVIALVIILASILLMIIALLCLRFTMIAALEEDYRELGVMKAIGIPQSEIRAIYMAKYIVMAASSSLLGYLASLAVIRIFTANISLYLGTASPSLLQYLVPVLAVAIVFGAVVLFCKLMLRRLNGITAVEALRSGTAGAAKLNTAMIPLSRRKWMNVNIFLGIKDVVGRFKMYGLLLFILMICTFIIIVPVNLLHTLQSPKFITYMGIGQSHIRIDLQQSGSTERKFESMLRTLEKDQDIAKFSPLVTSRFKVLGSDGVWESLNVESGDFSIFPLSYIEGTAPEKSNEIALSDLNARDLDKGLGEELLLAAGGTQLKMTVSGIYQDITNGGRTAKARLPYDPKTAMWYVVAIDVKPDVEVSAKVDQYAKLFYPAKITHLDSYLSQTLGSMIAQLRLATLLIIAISLAISVLITSLFLKMLLAKDASQISILRSIGFSLGDIRRQYMVRMLLIAGLGITLGTIAAGTLGQGVVRVIGSMMGASKIQFVIQPMTVYGWLPLVFVLVVGVTTFVSTMSIKKSGIAVQMSE</sequence>
<evidence type="ECO:0000313" key="9">
    <source>
        <dbReference type="Proteomes" id="UP000564806"/>
    </source>
</evidence>
<feature type="transmembrane region" description="Helical" evidence="6">
    <location>
        <begin position="702"/>
        <end position="727"/>
    </location>
</feature>
<comment type="subcellular location">
    <subcellularLocation>
        <location evidence="1">Cell membrane</location>
        <topology evidence="1">Multi-pass membrane protein</topology>
    </subcellularLocation>
</comment>
<dbReference type="InterPro" id="IPR038766">
    <property type="entry name" value="Membrane_comp_ABC_pdt"/>
</dbReference>
<keyword evidence="4 6" id="KW-1133">Transmembrane helix</keyword>
<dbReference type="AlphaFoldDB" id="A0A850ER59"/>
<feature type="transmembrane region" description="Helical" evidence="6">
    <location>
        <begin position="254"/>
        <end position="274"/>
    </location>
</feature>
<keyword evidence="9" id="KW-1185">Reference proteome</keyword>
<proteinExistence type="predicted"/>
<evidence type="ECO:0000256" key="2">
    <source>
        <dbReference type="ARBA" id="ARBA00022475"/>
    </source>
</evidence>
<dbReference type="PANTHER" id="PTHR30287">
    <property type="entry name" value="MEMBRANE COMPONENT OF PREDICTED ABC SUPERFAMILY METABOLITE UPTAKE TRANSPORTER"/>
    <property type="match status" value="1"/>
</dbReference>
<evidence type="ECO:0000256" key="5">
    <source>
        <dbReference type="ARBA" id="ARBA00023136"/>
    </source>
</evidence>
<feature type="domain" description="ABC3 transporter permease C-terminal" evidence="7">
    <location>
        <begin position="261"/>
        <end position="367"/>
    </location>
</feature>
<reference evidence="8" key="1">
    <citation type="submission" date="2020-06" db="EMBL/GenBank/DDBJ databases">
        <title>Paenibacillus sp. nov., isolated from soil.</title>
        <authorList>
            <person name="Seo Y.L."/>
        </authorList>
    </citation>
    <scope>NUCLEOTIDE SEQUENCE [LARGE SCALE GENOMIC DNA]</scope>
    <source>
        <strain evidence="8">JW14</strain>
    </source>
</reference>
<evidence type="ECO:0000259" key="7">
    <source>
        <dbReference type="Pfam" id="PF02687"/>
    </source>
</evidence>
<keyword evidence="2" id="KW-1003">Cell membrane</keyword>
<dbReference type="Proteomes" id="UP000564806">
    <property type="component" value="Unassembled WGS sequence"/>
</dbReference>
<gene>
    <name evidence="8" type="ORF">HPT30_16865</name>
</gene>
<feature type="transmembrane region" description="Helical" evidence="6">
    <location>
        <begin position="319"/>
        <end position="341"/>
    </location>
</feature>
<protein>
    <submittedName>
        <fullName evidence="8">ABC transporter permease</fullName>
    </submittedName>
</protein>
<evidence type="ECO:0000313" key="8">
    <source>
        <dbReference type="EMBL" id="NUU62017.1"/>
    </source>
</evidence>
<evidence type="ECO:0000256" key="4">
    <source>
        <dbReference type="ARBA" id="ARBA00022989"/>
    </source>
</evidence>
<dbReference type="InterPro" id="IPR003838">
    <property type="entry name" value="ABC3_permease_C"/>
</dbReference>
<evidence type="ECO:0000256" key="6">
    <source>
        <dbReference type="SAM" id="Phobius"/>
    </source>
</evidence>
<dbReference type="Pfam" id="PF02687">
    <property type="entry name" value="FtsX"/>
    <property type="match status" value="2"/>
</dbReference>
<feature type="transmembrane region" description="Helical" evidence="6">
    <location>
        <begin position="648"/>
        <end position="669"/>
    </location>
</feature>
<evidence type="ECO:0000256" key="3">
    <source>
        <dbReference type="ARBA" id="ARBA00022692"/>
    </source>
</evidence>
<organism evidence="8 9">
    <name type="scientific">Paenibacillus agri</name>
    <dbReference type="NCBI Taxonomy" id="2744309"/>
    <lineage>
        <taxon>Bacteria</taxon>
        <taxon>Bacillati</taxon>
        <taxon>Bacillota</taxon>
        <taxon>Bacilli</taxon>
        <taxon>Bacillales</taxon>
        <taxon>Paenibacillaceae</taxon>
        <taxon>Paenibacillus</taxon>
    </lineage>
</organism>
<accession>A0A850ER59</accession>
<dbReference type="GO" id="GO:0005886">
    <property type="term" value="C:plasma membrane"/>
    <property type="evidence" value="ECO:0007669"/>
    <property type="project" value="UniProtKB-SubCell"/>
</dbReference>
<dbReference type="PANTHER" id="PTHR30287:SF2">
    <property type="entry name" value="BLL1001 PROTEIN"/>
    <property type="match status" value="1"/>
</dbReference>
<evidence type="ECO:0000256" key="1">
    <source>
        <dbReference type="ARBA" id="ARBA00004651"/>
    </source>
</evidence>